<evidence type="ECO:0000256" key="6">
    <source>
        <dbReference type="ARBA" id="ARBA00023146"/>
    </source>
</evidence>
<dbReference type="PRINTS" id="PR00987">
    <property type="entry name" value="TRNASYNTHGLU"/>
</dbReference>
<feature type="binding site" evidence="7">
    <location>
        <position position="206"/>
    </location>
    <ligand>
        <name>L-glutamate</name>
        <dbReference type="ChEBI" id="CHEBI:29985"/>
    </ligand>
</feature>
<feature type="binding site" evidence="7">
    <location>
        <position position="265"/>
    </location>
    <ligand>
        <name>ATP</name>
        <dbReference type="ChEBI" id="CHEBI:30616"/>
    </ligand>
</feature>
<dbReference type="NCBIfam" id="NF004313">
    <property type="entry name" value="PRK05710.1-2"/>
    <property type="match status" value="1"/>
</dbReference>
<comment type="function">
    <text evidence="7">Catalyzes the tRNA-independent activation of glutamate in presence of ATP and the subsequent transfer of glutamate onto a tRNA(Asp). Glutamate is transferred on the 2-amino-5-(4,5-dihydroxy-2-cyclopenten-1-yl) moiety of the queuosine in the wobble position of the QUC anticodon.</text>
</comment>
<dbReference type="EMBL" id="JBIGHZ010000003">
    <property type="protein sequence ID" value="MFG6448220.1"/>
    <property type="molecule type" value="Genomic_DNA"/>
</dbReference>
<feature type="binding site" evidence="7">
    <location>
        <position position="138"/>
    </location>
    <ligand>
        <name>Zn(2+)</name>
        <dbReference type="ChEBI" id="CHEBI:29105"/>
    </ligand>
</feature>
<dbReference type="InterPro" id="IPR022380">
    <property type="entry name" value="Glu-Q_tRNA(Asp)_Synthase"/>
</dbReference>
<feature type="binding site" evidence="7">
    <location>
        <position position="224"/>
    </location>
    <ligand>
        <name>L-glutamate</name>
        <dbReference type="ChEBI" id="CHEBI:29985"/>
    </ligand>
</feature>
<dbReference type="NCBIfam" id="NF004314">
    <property type="entry name" value="PRK05710.1-3"/>
    <property type="match status" value="1"/>
</dbReference>
<feature type="domain" description="Glutamyl/glutaminyl-tRNA synthetase class Ib catalytic" evidence="9">
    <location>
        <begin position="16"/>
        <end position="119"/>
    </location>
</feature>
<dbReference type="Proteomes" id="UP001606099">
    <property type="component" value="Unassembled WGS sequence"/>
</dbReference>
<dbReference type="Pfam" id="PF00749">
    <property type="entry name" value="tRNA-synt_1c"/>
    <property type="match status" value="2"/>
</dbReference>
<evidence type="ECO:0000313" key="11">
    <source>
        <dbReference type="Proteomes" id="UP001606099"/>
    </source>
</evidence>
<keyword evidence="2 7" id="KW-0479">Metal-binding</keyword>
<dbReference type="SUPFAM" id="SSF52374">
    <property type="entry name" value="Nucleotidylyl transferase"/>
    <property type="match status" value="1"/>
</dbReference>
<dbReference type="GO" id="GO:0016874">
    <property type="term" value="F:ligase activity"/>
    <property type="evidence" value="ECO:0007669"/>
    <property type="project" value="UniProtKB-KW"/>
</dbReference>
<feature type="binding site" evidence="7">
    <location>
        <position position="108"/>
    </location>
    <ligand>
        <name>Zn(2+)</name>
        <dbReference type="ChEBI" id="CHEBI:29105"/>
    </ligand>
</feature>
<comment type="cofactor">
    <cofactor evidence="7">
        <name>Zn(2+)</name>
        <dbReference type="ChEBI" id="CHEBI:29105"/>
    </cofactor>
    <text evidence="7">Binds 1 zinc ion per subunit.</text>
</comment>
<dbReference type="InterPro" id="IPR014729">
    <property type="entry name" value="Rossmann-like_a/b/a_fold"/>
</dbReference>
<feature type="binding site" evidence="7">
    <location>
        <begin position="16"/>
        <end position="20"/>
    </location>
    <ligand>
        <name>L-glutamate</name>
        <dbReference type="ChEBI" id="CHEBI:29985"/>
    </ligand>
</feature>
<name>A0ABW7FV68_9BURK</name>
<keyword evidence="8" id="KW-0648">Protein biosynthesis</keyword>
<reference evidence="10 11" key="1">
    <citation type="submission" date="2024-08" db="EMBL/GenBank/DDBJ databases">
        <authorList>
            <person name="Lu H."/>
        </authorList>
    </citation>
    <scope>NUCLEOTIDE SEQUENCE [LARGE SCALE GENOMIC DNA]</scope>
    <source>
        <strain evidence="10 11">BYS180W</strain>
    </source>
</reference>
<gene>
    <name evidence="10" type="primary">gluQRS</name>
    <name evidence="7" type="synonym">gluQ</name>
    <name evidence="10" type="ORF">ACG0Z6_08175</name>
</gene>
<feature type="short sequence motif" description="'KMSKS' region" evidence="7">
    <location>
        <begin position="262"/>
        <end position="266"/>
    </location>
</feature>
<feature type="binding site" evidence="7">
    <location>
        <position position="134"/>
    </location>
    <ligand>
        <name>Zn(2+)</name>
        <dbReference type="ChEBI" id="CHEBI:29105"/>
    </ligand>
</feature>
<evidence type="ECO:0000256" key="4">
    <source>
        <dbReference type="ARBA" id="ARBA00022833"/>
    </source>
</evidence>
<dbReference type="Gene3D" id="3.40.50.620">
    <property type="entry name" value="HUPs"/>
    <property type="match status" value="1"/>
</dbReference>
<comment type="caution">
    <text evidence="10">The sequence shown here is derived from an EMBL/GenBank/DDBJ whole genome shotgun (WGS) entry which is preliminary data.</text>
</comment>
<dbReference type="PANTHER" id="PTHR43311">
    <property type="entry name" value="GLUTAMATE--TRNA LIGASE"/>
    <property type="match status" value="1"/>
</dbReference>
<evidence type="ECO:0000256" key="3">
    <source>
        <dbReference type="ARBA" id="ARBA00022741"/>
    </source>
</evidence>
<keyword evidence="5 7" id="KW-0067">ATP-binding</keyword>
<dbReference type="PANTHER" id="PTHR43311:SF1">
    <property type="entry name" value="GLUTAMYL-Q TRNA(ASP) SYNTHETASE"/>
    <property type="match status" value="1"/>
</dbReference>
<evidence type="ECO:0000256" key="1">
    <source>
        <dbReference type="ARBA" id="ARBA00022598"/>
    </source>
</evidence>
<keyword evidence="4 7" id="KW-0862">Zinc</keyword>
<accession>A0ABW7FV68</accession>
<feature type="short sequence motif" description="'HIGH' region" evidence="7">
    <location>
        <begin position="19"/>
        <end position="29"/>
    </location>
</feature>
<keyword evidence="6 7" id="KW-0030">Aminoacyl-tRNA synthetase</keyword>
<dbReference type="InterPro" id="IPR049940">
    <property type="entry name" value="GluQ/Sye"/>
</dbReference>
<sequence>MSAVGHALGQQPYVGRFAPSPTGVLHAGSLVAALASWLDARAHGGRWLVRIEDVDGPRCVAGADQHILWQLAQLELVPDEAPLWQSRRGAVYEEALRRLVASGWAYPCACSRSDIALAHERRGLIKPRHGELVYPGTCRTGLQGRPGRAWRLYVGTEALGVSSLGEAPSSPHILTWQDRRLGAQQQDVPSAVGDFVLKRSDGLWAYQLAVVVDDAAQGVTDVVRGEDLADNTPRQCHLQERLALPRPRYLHTPLVLAADGHKLSKQNGAAALNLGTPELALQALREAAAYLELGEVSRAQAPGPWLQDAVAAWARRWC</sequence>
<dbReference type="NCBIfam" id="TIGR03838">
    <property type="entry name" value="queuosine_YadB"/>
    <property type="match status" value="1"/>
</dbReference>
<proteinExistence type="inferred from homology"/>
<dbReference type="RefSeq" id="WP_394460276.1">
    <property type="nucleotide sequence ID" value="NZ_JBIGHZ010000003.1"/>
</dbReference>
<dbReference type="HAMAP" id="MF_01428">
    <property type="entry name" value="Glu_Q_tRNA_synth"/>
    <property type="match status" value="1"/>
</dbReference>
<evidence type="ECO:0000256" key="8">
    <source>
        <dbReference type="RuleBase" id="RU363037"/>
    </source>
</evidence>
<protein>
    <recommendedName>
        <fullName evidence="7">Glutamyl-Q tRNA(Asp) synthetase</fullName>
        <shortName evidence="7">Glu-Q-RSs</shortName>
        <ecNumber evidence="7">6.1.1.-</ecNumber>
    </recommendedName>
</protein>
<dbReference type="InterPro" id="IPR000924">
    <property type="entry name" value="Glu/Gln-tRNA-synth"/>
</dbReference>
<dbReference type="InterPro" id="IPR020058">
    <property type="entry name" value="Glu/Gln-tRNA-synth_Ib_cat-dom"/>
</dbReference>
<evidence type="ECO:0000259" key="9">
    <source>
        <dbReference type="Pfam" id="PF00749"/>
    </source>
</evidence>
<organism evidence="10 11">
    <name type="scientific">Roseateles rivi</name>
    <dbReference type="NCBI Taxonomy" id="3299028"/>
    <lineage>
        <taxon>Bacteria</taxon>
        <taxon>Pseudomonadati</taxon>
        <taxon>Pseudomonadota</taxon>
        <taxon>Betaproteobacteria</taxon>
        <taxon>Burkholderiales</taxon>
        <taxon>Sphaerotilaceae</taxon>
        <taxon>Roseateles</taxon>
    </lineage>
</organism>
<evidence type="ECO:0000256" key="5">
    <source>
        <dbReference type="ARBA" id="ARBA00022840"/>
    </source>
</evidence>
<keyword evidence="11" id="KW-1185">Reference proteome</keyword>
<feature type="binding site" evidence="7">
    <location>
        <position position="110"/>
    </location>
    <ligand>
        <name>Zn(2+)</name>
        <dbReference type="ChEBI" id="CHEBI:29105"/>
    </ligand>
</feature>
<evidence type="ECO:0000256" key="7">
    <source>
        <dbReference type="HAMAP-Rule" id="MF_01428"/>
    </source>
</evidence>
<keyword evidence="1 7" id="KW-0436">Ligase</keyword>
<feature type="binding site" evidence="7">
    <location>
        <position position="52"/>
    </location>
    <ligand>
        <name>L-glutamate</name>
        <dbReference type="ChEBI" id="CHEBI:29985"/>
    </ligand>
</feature>
<evidence type="ECO:0000313" key="10">
    <source>
        <dbReference type="EMBL" id="MFG6448220.1"/>
    </source>
</evidence>
<feature type="domain" description="Glutamyl/glutaminyl-tRNA synthetase class Ib catalytic" evidence="9">
    <location>
        <begin position="189"/>
        <end position="270"/>
    </location>
</feature>
<comment type="similarity">
    <text evidence="7">Belongs to the class-I aminoacyl-tRNA synthetase family. GluQ subfamily.</text>
</comment>
<evidence type="ECO:0000256" key="2">
    <source>
        <dbReference type="ARBA" id="ARBA00022723"/>
    </source>
</evidence>
<keyword evidence="3 7" id="KW-0547">Nucleotide-binding</keyword>
<dbReference type="EC" id="6.1.1.-" evidence="7"/>